<evidence type="ECO:0000256" key="5">
    <source>
        <dbReference type="ARBA" id="ARBA00022723"/>
    </source>
</evidence>
<keyword evidence="6" id="KW-0249">Electron transport</keyword>
<dbReference type="Proteomes" id="UP000593890">
    <property type="component" value="Chromosome"/>
</dbReference>
<dbReference type="SUPFAM" id="SSF49367">
    <property type="entry name" value="Superoxide reductase-like"/>
    <property type="match status" value="1"/>
</dbReference>
<keyword evidence="5" id="KW-0479">Metal-binding</keyword>
<keyword evidence="14" id="KW-1185">Reference proteome</keyword>
<feature type="domain" description="Desulfoferrodoxin ferrous iron-binding" evidence="11">
    <location>
        <begin position="41"/>
        <end position="123"/>
    </location>
</feature>
<evidence type="ECO:0000313" key="13">
    <source>
        <dbReference type="EMBL" id="BCI59843.1"/>
    </source>
</evidence>
<keyword evidence="7" id="KW-0408">Iron</keyword>
<dbReference type="Pfam" id="PF06397">
    <property type="entry name" value="Desulfoferrod_N"/>
    <property type="match status" value="1"/>
</dbReference>
<dbReference type="PANTHER" id="PTHR36541:SF1">
    <property type="entry name" value="SUPEROXIDE REDUCTASE-RELATED"/>
    <property type="match status" value="1"/>
</dbReference>
<organism evidence="13 14">
    <name type="scientific">Solibaculum mannosilyticum</name>
    <dbReference type="NCBI Taxonomy" id="2780922"/>
    <lineage>
        <taxon>Bacteria</taxon>
        <taxon>Bacillati</taxon>
        <taxon>Bacillota</taxon>
        <taxon>Clostridia</taxon>
        <taxon>Eubacteriales</taxon>
        <taxon>Oscillospiraceae</taxon>
        <taxon>Solibaculum</taxon>
    </lineage>
</organism>
<evidence type="ECO:0000256" key="8">
    <source>
        <dbReference type="ARBA" id="ARBA00024690"/>
    </source>
</evidence>
<evidence type="ECO:0000256" key="7">
    <source>
        <dbReference type="ARBA" id="ARBA00023004"/>
    </source>
</evidence>
<protein>
    <recommendedName>
        <fullName evidence="3">Desulfoferrodoxin</fullName>
        <ecNumber evidence="2">1.15.1.2</ecNumber>
    </recommendedName>
    <alternativeName>
        <fullName evidence="9">Superoxide reductase</fullName>
    </alternativeName>
</protein>
<dbReference type="InterPro" id="IPR036073">
    <property type="entry name" value="Desulfoferrodoxin_Fe-bd_dom_sf"/>
</dbReference>
<comment type="similarity">
    <text evidence="1">Belongs to the desulfoferrodoxin family.</text>
</comment>
<evidence type="ECO:0000256" key="3">
    <source>
        <dbReference type="ARBA" id="ARBA00014839"/>
    </source>
</evidence>
<dbReference type="PANTHER" id="PTHR36541">
    <property type="entry name" value="SUPEROXIDE REDUCTASE-RELATED"/>
    <property type="match status" value="1"/>
</dbReference>
<dbReference type="GO" id="GO:0050605">
    <property type="term" value="F:superoxide reductase activity"/>
    <property type="evidence" value="ECO:0007669"/>
    <property type="project" value="UniProtKB-EC"/>
</dbReference>
<comment type="catalytic activity">
    <reaction evidence="10">
        <text>reduced [rubredoxin] + superoxide + 2 H(+) = oxidized [rubredoxin] + H2O2</text>
        <dbReference type="Rhea" id="RHEA:21324"/>
        <dbReference type="Rhea" id="RHEA-COMP:10302"/>
        <dbReference type="Rhea" id="RHEA-COMP:10303"/>
        <dbReference type="ChEBI" id="CHEBI:15378"/>
        <dbReference type="ChEBI" id="CHEBI:16240"/>
        <dbReference type="ChEBI" id="CHEBI:18421"/>
        <dbReference type="ChEBI" id="CHEBI:29033"/>
        <dbReference type="ChEBI" id="CHEBI:29034"/>
        <dbReference type="EC" id="1.15.1.2"/>
    </reaction>
</comment>
<keyword evidence="4" id="KW-0813">Transport</keyword>
<dbReference type="InterPro" id="IPR004462">
    <property type="entry name" value="Desulfoferrodoxin_N"/>
</dbReference>
<dbReference type="EMBL" id="AP023321">
    <property type="protein sequence ID" value="BCI59843.1"/>
    <property type="molecule type" value="Genomic_DNA"/>
</dbReference>
<sequence>MKKELKIYRCAHCGNIVELIDGHVTPSCCGQPMDLLKPNTVDAAQEKHVPVVRREGDKLIVEVGSVHHPMTQEHYIPYIWVVFDNKVGRAHLTPDDEPVAEFFPGEGPLKVYGYCNLHGLWETDID</sequence>
<dbReference type="InterPro" id="IPR038094">
    <property type="entry name" value="Desulfoferrodoxin_N_sf"/>
</dbReference>
<dbReference type="EC" id="1.15.1.2" evidence="2"/>
<feature type="domain" description="Desulfoferrodoxin N-terminal" evidence="12">
    <location>
        <begin position="4"/>
        <end position="36"/>
    </location>
</feature>
<evidence type="ECO:0000256" key="6">
    <source>
        <dbReference type="ARBA" id="ARBA00022982"/>
    </source>
</evidence>
<name>A0A7I8D3N3_9FIRM</name>
<dbReference type="InterPro" id="IPR051233">
    <property type="entry name" value="Desulfoferrodoxin_SOR"/>
</dbReference>
<evidence type="ECO:0000259" key="11">
    <source>
        <dbReference type="Pfam" id="PF01880"/>
    </source>
</evidence>
<proteinExistence type="inferred from homology"/>
<evidence type="ECO:0000256" key="9">
    <source>
        <dbReference type="ARBA" id="ARBA00031398"/>
    </source>
</evidence>
<dbReference type="GO" id="GO:0005506">
    <property type="term" value="F:iron ion binding"/>
    <property type="evidence" value="ECO:0007669"/>
    <property type="project" value="InterPro"/>
</dbReference>
<dbReference type="SUPFAM" id="SSF57802">
    <property type="entry name" value="Rubredoxin-like"/>
    <property type="match status" value="1"/>
</dbReference>
<dbReference type="Gene3D" id="2.60.40.730">
    <property type="entry name" value="SOR catalytic domain"/>
    <property type="match status" value="1"/>
</dbReference>
<dbReference type="AlphaFoldDB" id="A0A7I8D3N3"/>
<evidence type="ECO:0000259" key="12">
    <source>
        <dbReference type="Pfam" id="PF06397"/>
    </source>
</evidence>
<evidence type="ECO:0000256" key="4">
    <source>
        <dbReference type="ARBA" id="ARBA00022448"/>
    </source>
</evidence>
<dbReference type="KEGG" id="sman:C12CBH8_04820"/>
<evidence type="ECO:0000256" key="2">
    <source>
        <dbReference type="ARBA" id="ARBA00012679"/>
    </source>
</evidence>
<evidence type="ECO:0000313" key="14">
    <source>
        <dbReference type="Proteomes" id="UP000593890"/>
    </source>
</evidence>
<gene>
    <name evidence="13" type="ORF">C12CBH8_04820</name>
</gene>
<accession>A0A7I8D3N3</accession>
<dbReference type="RefSeq" id="WP_171846342.1">
    <property type="nucleotide sequence ID" value="NZ_AP023321.1"/>
</dbReference>
<evidence type="ECO:0000256" key="1">
    <source>
        <dbReference type="ARBA" id="ARBA00005941"/>
    </source>
</evidence>
<dbReference type="NCBIfam" id="TIGR00332">
    <property type="entry name" value="neela_ferrous"/>
    <property type="match status" value="1"/>
</dbReference>
<dbReference type="Gene3D" id="2.20.28.100">
    <property type="entry name" value="Desulphoferrodoxin, N-terminal domain"/>
    <property type="match status" value="1"/>
</dbReference>
<dbReference type="NCBIfam" id="TIGR00319">
    <property type="entry name" value="desulf_FeS4"/>
    <property type="match status" value="1"/>
</dbReference>
<reference evidence="14" key="1">
    <citation type="submission" date="2020-07" db="EMBL/GenBank/DDBJ databases">
        <title>Complete genome sequencing of Clostridia bacterium strain 12CBH8.</title>
        <authorList>
            <person name="Sakamoto M."/>
            <person name="Murakami T."/>
            <person name="Mori H."/>
        </authorList>
    </citation>
    <scope>NUCLEOTIDE SEQUENCE [LARGE SCALE GENOMIC DNA]</scope>
    <source>
        <strain evidence="14">12CBH8</strain>
    </source>
</reference>
<dbReference type="InterPro" id="IPR002742">
    <property type="entry name" value="Desulfoferrodoxin_Fe-bd_dom"/>
</dbReference>
<comment type="function">
    <text evidence="8">Catalyzes the one-electron reduction of superoxide anion radical to hydrogen peroxide at a nonheme ferrous iron center. Plays a fundamental role in case of oxidative stress via its superoxide detoxification activity.</text>
</comment>
<evidence type="ECO:0000256" key="10">
    <source>
        <dbReference type="ARBA" id="ARBA00047448"/>
    </source>
</evidence>
<dbReference type="Pfam" id="PF01880">
    <property type="entry name" value="Desulfoferrodox"/>
    <property type="match status" value="1"/>
</dbReference>